<accession>A0A917N633</accession>
<keyword evidence="5" id="KW-1185">Reference proteome</keyword>
<proteinExistence type="predicted"/>
<protein>
    <submittedName>
        <fullName evidence="3">Uncharacterized protein</fullName>
    </submittedName>
</protein>
<sequence>MRWAASPSRVTVDVGAVVVGDQPAHPGRPAGELVEQVGTEASGVSDRQARSSDPVNGHPLGDVDPDVVAPAALGEQGAFAVGRVGAALADQSGEVGVAVLHIVEPCLKEAHAGVLRDGWGHHRTDPGERAVGTNDQIGLHGCAVGEGRCPRPFGRATDPVQGVPPPHGAGLKRIEQQRVQLTAVDLGLVPVVRARDVVGLDFPGRVQ</sequence>
<organism evidence="3 4">
    <name type="scientific">Saccharopolyspora thermophila</name>
    <dbReference type="NCBI Taxonomy" id="89367"/>
    <lineage>
        <taxon>Bacteria</taxon>
        <taxon>Bacillati</taxon>
        <taxon>Actinomycetota</taxon>
        <taxon>Actinomycetes</taxon>
        <taxon>Pseudonocardiales</taxon>
        <taxon>Pseudonocardiaceae</taxon>
        <taxon>Saccharopolyspora</taxon>
    </lineage>
</organism>
<dbReference type="EMBL" id="BMMT01000001">
    <property type="protein sequence ID" value="GGI69170.1"/>
    <property type="molecule type" value="Genomic_DNA"/>
</dbReference>
<feature type="region of interest" description="Disordered" evidence="1">
    <location>
        <begin position="20"/>
        <end position="64"/>
    </location>
</feature>
<evidence type="ECO:0000313" key="5">
    <source>
        <dbReference type="Proteomes" id="UP001500220"/>
    </source>
</evidence>
<dbReference type="Proteomes" id="UP000597989">
    <property type="component" value="Unassembled WGS sequence"/>
</dbReference>
<reference evidence="2" key="1">
    <citation type="journal article" date="2014" name="Int. J. Syst. Evol. Microbiol.">
        <title>Complete genome of a new Firmicutes species belonging to the dominant human colonic microbiota ('Ruminococcus bicirculans') reveals two chromosomes and a selective capacity to utilize plant glucans.</title>
        <authorList>
            <consortium name="NISC Comparative Sequencing Program"/>
            <person name="Wegmann U."/>
            <person name="Louis P."/>
            <person name="Goesmann A."/>
            <person name="Henrissat B."/>
            <person name="Duncan S.H."/>
            <person name="Flint H.J."/>
        </authorList>
    </citation>
    <scope>NUCLEOTIDE SEQUENCE</scope>
    <source>
        <strain evidence="2">JCM 10664</strain>
    </source>
</reference>
<name>A0A917N633_9PSEU</name>
<reference evidence="3 4" key="2">
    <citation type="journal article" date="2014" name="Int. J. Syst. Evol. Microbiol.">
        <title>Complete genome sequence of Corynebacterium casei LMG S-19264T (=DSM 44701T), isolated from a smear-ripened cheese.</title>
        <authorList>
            <consortium name="US DOE Joint Genome Institute (JGI-PGF)"/>
            <person name="Walter F."/>
            <person name="Albersmeier A."/>
            <person name="Kalinowski J."/>
            <person name="Ruckert C."/>
        </authorList>
    </citation>
    <scope>NUCLEOTIDE SEQUENCE [LARGE SCALE GENOMIC DNA]</scope>
    <source>
        <strain evidence="3 4">CGMCC 4.7206</strain>
    </source>
</reference>
<dbReference type="EMBL" id="BAAAHC010000005">
    <property type="protein sequence ID" value="GAA0512387.1"/>
    <property type="molecule type" value="Genomic_DNA"/>
</dbReference>
<evidence type="ECO:0000313" key="4">
    <source>
        <dbReference type="Proteomes" id="UP000597989"/>
    </source>
</evidence>
<evidence type="ECO:0000313" key="3">
    <source>
        <dbReference type="EMBL" id="GGI69170.1"/>
    </source>
</evidence>
<reference evidence="5" key="3">
    <citation type="journal article" date="2019" name="Int. J. Syst. Evol. Microbiol.">
        <title>The Global Catalogue of Microorganisms (GCM) 10K type strain sequencing project: providing services to taxonomists for standard genome sequencing and annotation.</title>
        <authorList>
            <consortium name="The Broad Institute Genomics Platform"/>
            <consortium name="The Broad Institute Genome Sequencing Center for Infectious Disease"/>
            <person name="Wu L."/>
            <person name="Ma J."/>
        </authorList>
    </citation>
    <scope>NUCLEOTIDE SEQUENCE [LARGE SCALE GENOMIC DNA]</scope>
    <source>
        <strain evidence="5">JCM 10664</strain>
    </source>
</reference>
<dbReference type="Proteomes" id="UP001500220">
    <property type="component" value="Unassembled WGS sequence"/>
</dbReference>
<evidence type="ECO:0000313" key="2">
    <source>
        <dbReference type="EMBL" id="GAA0512387.1"/>
    </source>
</evidence>
<gene>
    <name evidence="2" type="ORF">GCM10009545_13000</name>
    <name evidence="3" type="ORF">GCM10011581_02720</name>
</gene>
<dbReference type="AlphaFoldDB" id="A0A917N633"/>
<reference evidence="3" key="4">
    <citation type="submission" date="2020-09" db="EMBL/GenBank/DDBJ databases">
        <authorList>
            <person name="Sun Q."/>
            <person name="Zhou Y."/>
        </authorList>
    </citation>
    <scope>NUCLEOTIDE SEQUENCE</scope>
    <source>
        <strain evidence="3">CGMCC 4.7206</strain>
    </source>
</reference>
<comment type="caution">
    <text evidence="3">The sequence shown here is derived from an EMBL/GenBank/DDBJ whole genome shotgun (WGS) entry which is preliminary data.</text>
</comment>
<reference evidence="2" key="5">
    <citation type="submission" date="2023-12" db="EMBL/GenBank/DDBJ databases">
        <authorList>
            <person name="Sun Q."/>
            <person name="Inoue M."/>
        </authorList>
    </citation>
    <scope>NUCLEOTIDE SEQUENCE</scope>
    <source>
        <strain evidence="2">JCM 10664</strain>
    </source>
</reference>
<evidence type="ECO:0000256" key="1">
    <source>
        <dbReference type="SAM" id="MobiDB-lite"/>
    </source>
</evidence>